<keyword evidence="3" id="KW-1185">Reference proteome</keyword>
<feature type="non-terminal residue" evidence="2">
    <location>
        <position position="105"/>
    </location>
</feature>
<accession>A0ABN9GYQ9</accession>
<evidence type="ECO:0000313" key="2">
    <source>
        <dbReference type="EMBL" id="CAI9614606.1"/>
    </source>
</evidence>
<organism evidence="2 3">
    <name type="scientific">Staurois parvus</name>
    <dbReference type="NCBI Taxonomy" id="386267"/>
    <lineage>
        <taxon>Eukaryota</taxon>
        <taxon>Metazoa</taxon>
        <taxon>Chordata</taxon>
        <taxon>Craniata</taxon>
        <taxon>Vertebrata</taxon>
        <taxon>Euteleostomi</taxon>
        <taxon>Amphibia</taxon>
        <taxon>Batrachia</taxon>
        <taxon>Anura</taxon>
        <taxon>Neobatrachia</taxon>
        <taxon>Ranoidea</taxon>
        <taxon>Ranidae</taxon>
        <taxon>Staurois</taxon>
    </lineage>
</organism>
<dbReference type="Proteomes" id="UP001162483">
    <property type="component" value="Unassembled WGS sequence"/>
</dbReference>
<proteinExistence type="predicted"/>
<reference evidence="2" key="1">
    <citation type="submission" date="2023-05" db="EMBL/GenBank/DDBJ databases">
        <authorList>
            <person name="Stuckert A."/>
        </authorList>
    </citation>
    <scope>NUCLEOTIDE SEQUENCE</scope>
</reference>
<comment type="caution">
    <text evidence="2">The sequence shown here is derived from an EMBL/GenBank/DDBJ whole genome shotgun (WGS) entry which is preliminary data.</text>
</comment>
<protein>
    <submittedName>
        <fullName evidence="2">Uncharacterized protein</fullName>
    </submittedName>
</protein>
<gene>
    <name evidence="2" type="ORF">SPARVUS_LOCUS15089432</name>
</gene>
<evidence type="ECO:0000313" key="3">
    <source>
        <dbReference type="Proteomes" id="UP001162483"/>
    </source>
</evidence>
<name>A0ABN9GYQ9_9NEOB</name>
<evidence type="ECO:0000256" key="1">
    <source>
        <dbReference type="SAM" id="MobiDB-lite"/>
    </source>
</evidence>
<dbReference type="EMBL" id="CATNWA010019712">
    <property type="protein sequence ID" value="CAI9614606.1"/>
    <property type="molecule type" value="Genomic_DNA"/>
</dbReference>
<feature type="compositionally biased region" description="Polar residues" evidence="1">
    <location>
        <begin position="91"/>
        <end position="105"/>
    </location>
</feature>
<sequence length="105" mass="11016">MQLPVLGCTFLTLSDREESTAENQQLLEQGSVMISALMISASSATHQFRPPVPSSTTTCAQQCPPVPPSSATHLCPAVPTSATKKCHLPVPSSTTHQCPSVQPSS</sequence>
<feature type="region of interest" description="Disordered" evidence="1">
    <location>
        <begin position="86"/>
        <end position="105"/>
    </location>
</feature>